<feature type="transmembrane region" description="Helical" evidence="9">
    <location>
        <begin position="206"/>
        <end position="224"/>
    </location>
</feature>
<keyword evidence="6" id="KW-0256">Endoplasmic reticulum</keyword>
<keyword evidence="8 9" id="KW-0472">Membrane</keyword>
<feature type="transmembrane region" description="Helical" evidence="9">
    <location>
        <begin position="95"/>
        <end position="120"/>
    </location>
</feature>
<organism evidence="11 12">
    <name type="scientific">Talaromyces islandicus</name>
    <name type="common">Penicillium islandicum</name>
    <dbReference type="NCBI Taxonomy" id="28573"/>
    <lineage>
        <taxon>Eukaryota</taxon>
        <taxon>Fungi</taxon>
        <taxon>Dikarya</taxon>
        <taxon>Ascomycota</taxon>
        <taxon>Pezizomycotina</taxon>
        <taxon>Eurotiomycetes</taxon>
        <taxon>Eurotiomycetidae</taxon>
        <taxon>Eurotiales</taxon>
        <taxon>Trichocomaceae</taxon>
        <taxon>Talaromyces</taxon>
        <taxon>Talaromyces sect. Islandici</taxon>
    </lineage>
</organism>
<keyword evidence="12" id="KW-1185">Reference proteome</keyword>
<dbReference type="OrthoDB" id="18894at2759"/>
<evidence type="ECO:0000313" key="11">
    <source>
        <dbReference type="EMBL" id="CRG82737.1"/>
    </source>
</evidence>
<feature type="transmembrane region" description="Helical" evidence="9">
    <location>
        <begin position="236"/>
        <end position="256"/>
    </location>
</feature>
<evidence type="ECO:0000256" key="1">
    <source>
        <dbReference type="ARBA" id="ARBA00003420"/>
    </source>
</evidence>
<feature type="transmembrane region" description="Helical" evidence="9">
    <location>
        <begin position="306"/>
        <end position="329"/>
    </location>
</feature>
<evidence type="ECO:0000256" key="3">
    <source>
        <dbReference type="ARBA" id="ARBA00010425"/>
    </source>
</evidence>
<evidence type="ECO:0000256" key="9">
    <source>
        <dbReference type="SAM" id="Phobius"/>
    </source>
</evidence>
<dbReference type="Pfam" id="PF03151">
    <property type="entry name" value="TPT"/>
    <property type="match status" value="1"/>
</dbReference>
<evidence type="ECO:0000259" key="10">
    <source>
        <dbReference type="Pfam" id="PF03151"/>
    </source>
</evidence>
<dbReference type="EMBL" id="CVMT01000001">
    <property type="protein sequence ID" value="CRG82737.1"/>
    <property type="molecule type" value="Genomic_DNA"/>
</dbReference>
<evidence type="ECO:0000256" key="2">
    <source>
        <dbReference type="ARBA" id="ARBA00004477"/>
    </source>
</evidence>
<dbReference type="InterPro" id="IPR050186">
    <property type="entry name" value="TPT_transporter"/>
</dbReference>
<name>A0A0U1LI97_TALIS</name>
<feature type="domain" description="Sugar phosphate transporter" evidence="10">
    <location>
        <begin position="66"/>
        <end position="380"/>
    </location>
</feature>
<proteinExistence type="inferred from homology"/>
<evidence type="ECO:0000256" key="5">
    <source>
        <dbReference type="ARBA" id="ARBA00022692"/>
    </source>
</evidence>
<keyword evidence="7 9" id="KW-1133">Transmembrane helix</keyword>
<feature type="transmembrane region" description="Helical" evidence="9">
    <location>
        <begin position="175"/>
        <end position="199"/>
    </location>
</feature>
<evidence type="ECO:0000256" key="8">
    <source>
        <dbReference type="ARBA" id="ARBA00023136"/>
    </source>
</evidence>
<feature type="transmembrane region" description="Helical" evidence="9">
    <location>
        <begin position="363"/>
        <end position="381"/>
    </location>
</feature>
<keyword evidence="5 9" id="KW-0812">Transmembrane</keyword>
<feature type="transmembrane region" description="Helical" evidence="9">
    <location>
        <begin position="150"/>
        <end position="169"/>
    </location>
</feature>
<dbReference type="InterPro" id="IPR004853">
    <property type="entry name" value="Sugar_P_trans_dom"/>
</dbReference>
<evidence type="ECO:0000256" key="6">
    <source>
        <dbReference type="ARBA" id="ARBA00022824"/>
    </source>
</evidence>
<reference evidence="11 12" key="1">
    <citation type="submission" date="2015-04" db="EMBL/GenBank/DDBJ databases">
        <authorList>
            <person name="Syromyatnikov M.Y."/>
            <person name="Popov V.N."/>
        </authorList>
    </citation>
    <scope>NUCLEOTIDE SEQUENCE [LARGE SCALE GENOMIC DNA]</scope>
    <source>
        <strain evidence="11">WF-38-12</strain>
    </source>
</reference>
<sequence length="401" mass="44037">MMDKHEVGSVDLTDDDMSLMSATEDMGLLSPRTHRRSSSLDSLVIYTKSFAHNMQDPDFVKNAVGIAVLVVLWHSFSMSISIYNKWMFSGETISFPFPLFMTCLHQAVQFALSALLLYLIPSLRPRRTTLPPSAVLPGGDPHGEMSLTRFYLTHLVPCGVATALDIGLGNMSLRFSTLTFMTVCKSSVLIFILLFAFLFRLEKISVRLVVIILCMTIGEMMMVLGEISFSTTGFSLVTASAFFSGFRWALTQLLILKHPATSNPISMLFFLSPVVCATLVPISLSIEDPTAIMNSLHALSHVWGGVRGLTLLLLPGVLAFCMVLAQFALLKRSSVVTLSVCGILKEVFIISAAGLVFGDQLTMVNICGVLVIVASVAAYNYTKLTRTERLVEVKTFNEKYS</sequence>
<feature type="transmembrane region" description="Helical" evidence="9">
    <location>
        <begin position="268"/>
        <end position="286"/>
    </location>
</feature>
<comment type="similarity">
    <text evidence="3">Belongs to the TPT transporter family. SLC35D subfamily.</text>
</comment>
<protein>
    <submittedName>
        <fullName evidence="11">Putative transporter C22E12,01</fullName>
    </submittedName>
</protein>
<dbReference type="STRING" id="28573.A0A0U1LI97"/>
<accession>A0A0U1LI97</accession>
<comment type="function">
    <text evidence="1">Involved in the import of GDP-mannose from the cytoplasm into the Golgi lumen.</text>
</comment>
<dbReference type="AlphaFoldDB" id="A0A0U1LI97"/>
<evidence type="ECO:0000313" key="12">
    <source>
        <dbReference type="Proteomes" id="UP000054383"/>
    </source>
</evidence>
<comment type="subcellular location">
    <subcellularLocation>
        <location evidence="2">Endoplasmic reticulum membrane</location>
        <topology evidence="2">Multi-pass membrane protein</topology>
    </subcellularLocation>
</comment>
<evidence type="ECO:0000256" key="7">
    <source>
        <dbReference type="ARBA" id="ARBA00022989"/>
    </source>
</evidence>
<dbReference type="Proteomes" id="UP000054383">
    <property type="component" value="Unassembled WGS sequence"/>
</dbReference>
<evidence type="ECO:0000256" key="4">
    <source>
        <dbReference type="ARBA" id="ARBA00011182"/>
    </source>
</evidence>
<dbReference type="PANTHER" id="PTHR11132">
    <property type="entry name" value="SOLUTE CARRIER FAMILY 35"/>
    <property type="match status" value="1"/>
</dbReference>
<feature type="transmembrane region" description="Helical" evidence="9">
    <location>
        <begin position="336"/>
        <end position="357"/>
    </location>
</feature>
<dbReference type="GO" id="GO:0005789">
    <property type="term" value="C:endoplasmic reticulum membrane"/>
    <property type="evidence" value="ECO:0007669"/>
    <property type="project" value="UniProtKB-SubCell"/>
</dbReference>
<dbReference type="OMA" id="AHLMGDQ"/>
<gene>
    <name evidence="11" type="ORF">PISL3812_00082</name>
</gene>
<comment type="subunit">
    <text evidence="4">Homooligomer.</text>
</comment>
<feature type="transmembrane region" description="Helical" evidence="9">
    <location>
        <begin position="63"/>
        <end position="83"/>
    </location>
</feature>